<sequence length="141" mass="14857">MGHRAISPAITSIFLIGVAVTGAVSAGNAMFKQNDISQKSARLDILDSQLIRLGDDKAYFGFTVKNTGTVTFASVNIRMSDGTGALQILANESLLEPGDQISKYLINDMVLDSGVKYLVHIDGVTTSGSAYSIAQTVTARG</sequence>
<evidence type="ECO:0000313" key="1">
    <source>
        <dbReference type="EMBL" id="CAE6492783.1"/>
    </source>
</evidence>
<dbReference type="EMBL" id="CAJNAQ010000005">
    <property type="protein sequence ID" value="CAE6492783.1"/>
    <property type="molecule type" value="Genomic_DNA"/>
</dbReference>
<dbReference type="AlphaFoldDB" id="A0A812EYA7"/>
<reference evidence="1" key="1">
    <citation type="submission" date="2021-02" db="EMBL/GenBank/DDBJ databases">
        <authorList>
            <person name="Han P."/>
        </authorList>
    </citation>
    <scope>NUCLEOTIDE SEQUENCE</scope>
    <source>
        <strain evidence="1">Candidatus Nitrosotenuis uzonensis 5A</strain>
    </source>
</reference>
<comment type="caution">
    <text evidence="1">The sequence shown here is derived from an EMBL/GenBank/DDBJ whole genome shotgun (WGS) entry which is preliminary data.</text>
</comment>
<name>A0A812EYA7_9ARCH</name>
<protein>
    <submittedName>
        <fullName evidence="1">Uncharacterized protein</fullName>
    </submittedName>
</protein>
<evidence type="ECO:0000313" key="2">
    <source>
        <dbReference type="Proteomes" id="UP000655759"/>
    </source>
</evidence>
<organism evidence="1 2">
    <name type="scientific">Candidatus Nitrosotenuis uzonensis</name>
    <dbReference type="NCBI Taxonomy" id="1407055"/>
    <lineage>
        <taxon>Archaea</taxon>
        <taxon>Nitrososphaerota</taxon>
        <taxon>Candidatus Nitrosotenuis</taxon>
    </lineage>
</organism>
<accession>A0A812EYA7</accession>
<dbReference type="Proteomes" id="UP000655759">
    <property type="component" value="Unassembled WGS sequence"/>
</dbReference>
<gene>
    <name evidence="1" type="ORF">NUZ5A_50077</name>
</gene>
<proteinExistence type="predicted"/>